<protein>
    <recommendedName>
        <fullName evidence="4">lipopolysaccharide heptosyltransferase II</fullName>
        <ecNumber evidence="4">2.4.99.24</ecNumber>
    </recommendedName>
</protein>
<dbReference type="EC" id="2.4.99.24" evidence="4"/>
<proteinExistence type="inferred from homology"/>
<keyword evidence="2" id="KW-0808">Transferase</keyword>
<dbReference type="InterPro" id="IPR011910">
    <property type="entry name" value="RfaF"/>
</dbReference>
<sequence>MEANANSKRILIVGPSWVGDMVMAQSLFIALKESNPDVILDVLAMDWTRPLLQRMPEVDHAISMPISHGIFGWRMRKQLGTNLRKNHYDQAIVLPNSWKSALIPWFAKIPVRTGWRGEFRYGLLNDIRHLDKNTLPMMVQRFVSLANPAAQADSKLNYRPPLMVSQSPKADIDQIRSFPDQKRLILCPGAEFGPAKQWPTSHYAGLAAHFLATGWQVLILGSKADEETAEEIISKTKYSTGNLISLAGKTQLEDAIDLLGTADYVVSNDSGLMHIAAALHTPLIAVYGPTSTSFTPPLADNAHITQIDIECSPCFARTCPLSHHKCMTELSVESVTHLITANL</sequence>
<accession>A0A0F9PP46</accession>
<comment type="catalytic activity">
    <reaction evidence="5">
        <text>an L-alpha-D-Hep-(1-&gt;5)-[alpha-Kdo-(2-&gt;4)]-alpha-Kdo-(2-&gt;6)-lipid A + ADP-L-glycero-beta-D-manno-heptose = an L-alpha-D-Hep-(1-&gt;3)-L-alpha-D-Hep-(1-&gt;5)-[alpha-Kdo-(2-&gt;4)]-alpha-Kdo-(2-&gt;6)-lipid A + ADP + H(+)</text>
        <dbReference type="Rhea" id="RHEA:74071"/>
        <dbReference type="ChEBI" id="CHEBI:15378"/>
        <dbReference type="ChEBI" id="CHEBI:61506"/>
        <dbReference type="ChEBI" id="CHEBI:193068"/>
        <dbReference type="ChEBI" id="CHEBI:193069"/>
        <dbReference type="ChEBI" id="CHEBI:456216"/>
        <dbReference type="EC" id="2.4.99.24"/>
    </reaction>
</comment>
<dbReference type="PANTHER" id="PTHR30160">
    <property type="entry name" value="TETRAACYLDISACCHARIDE 4'-KINASE-RELATED"/>
    <property type="match status" value="1"/>
</dbReference>
<dbReference type="SUPFAM" id="SSF53756">
    <property type="entry name" value="UDP-Glycosyltransferase/glycogen phosphorylase"/>
    <property type="match status" value="1"/>
</dbReference>
<evidence type="ECO:0000313" key="6">
    <source>
        <dbReference type="EMBL" id="KKN31959.1"/>
    </source>
</evidence>
<comment type="caution">
    <text evidence="6">The sequence shown here is derived from an EMBL/GenBank/DDBJ whole genome shotgun (WGS) entry which is preliminary data.</text>
</comment>
<gene>
    <name evidence="6" type="ORF">LCGC14_0818650</name>
</gene>
<dbReference type="PANTHER" id="PTHR30160:SF7">
    <property type="entry name" value="ADP-HEPTOSE--LPS HEPTOSYLTRANSFERASE 2"/>
    <property type="match status" value="1"/>
</dbReference>
<dbReference type="Pfam" id="PF01075">
    <property type="entry name" value="Glyco_transf_9"/>
    <property type="match status" value="1"/>
</dbReference>
<organism evidence="6">
    <name type="scientific">marine sediment metagenome</name>
    <dbReference type="NCBI Taxonomy" id="412755"/>
    <lineage>
        <taxon>unclassified sequences</taxon>
        <taxon>metagenomes</taxon>
        <taxon>ecological metagenomes</taxon>
    </lineage>
</organism>
<dbReference type="GO" id="GO:0008713">
    <property type="term" value="F:ADP-heptose-lipopolysaccharide heptosyltransferase activity"/>
    <property type="evidence" value="ECO:0007669"/>
    <property type="project" value="UniProtKB-EC"/>
</dbReference>
<evidence type="ECO:0000256" key="4">
    <source>
        <dbReference type="ARBA" id="ARBA00044042"/>
    </source>
</evidence>
<comment type="similarity">
    <text evidence="3">Belongs to the glycosyltransferase 9 family.</text>
</comment>
<dbReference type="GO" id="GO:0009244">
    <property type="term" value="P:lipopolysaccharide core region biosynthetic process"/>
    <property type="evidence" value="ECO:0007669"/>
    <property type="project" value="TreeGrafter"/>
</dbReference>
<dbReference type="Gene3D" id="3.40.50.2000">
    <property type="entry name" value="Glycogen Phosphorylase B"/>
    <property type="match status" value="2"/>
</dbReference>
<dbReference type="InterPro" id="IPR051199">
    <property type="entry name" value="LPS_LOS_Heptosyltrfase"/>
</dbReference>
<dbReference type="FunFam" id="3.40.50.2000:FF:000023">
    <property type="entry name" value="ADP-heptose--LPS heptosyltransferase II"/>
    <property type="match status" value="1"/>
</dbReference>
<dbReference type="AlphaFoldDB" id="A0A0F9PP46"/>
<reference evidence="6" key="1">
    <citation type="journal article" date="2015" name="Nature">
        <title>Complex archaea that bridge the gap between prokaryotes and eukaryotes.</title>
        <authorList>
            <person name="Spang A."/>
            <person name="Saw J.H."/>
            <person name="Jorgensen S.L."/>
            <person name="Zaremba-Niedzwiedzka K."/>
            <person name="Martijn J."/>
            <person name="Lind A.E."/>
            <person name="van Eijk R."/>
            <person name="Schleper C."/>
            <person name="Guy L."/>
            <person name="Ettema T.J."/>
        </authorList>
    </citation>
    <scope>NUCLEOTIDE SEQUENCE</scope>
</reference>
<evidence type="ECO:0000256" key="5">
    <source>
        <dbReference type="ARBA" id="ARBA00047503"/>
    </source>
</evidence>
<evidence type="ECO:0000256" key="3">
    <source>
        <dbReference type="ARBA" id="ARBA00043995"/>
    </source>
</evidence>
<name>A0A0F9PP46_9ZZZZ</name>
<dbReference type="GO" id="GO:0005829">
    <property type="term" value="C:cytosol"/>
    <property type="evidence" value="ECO:0007669"/>
    <property type="project" value="TreeGrafter"/>
</dbReference>
<evidence type="ECO:0000256" key="2">
    <source>
        <dbReference type="ARBA" id="ARBA00022679"/>
    </source>
</evidence>
<dbReference type="NCBIfam" id="TIGR02195">
    <property type="entry name" value="heptsyl_trn_II"/>
    <property type="match status" value="1"/>
</dbReference>
<dbReference type="EMBL" id="LAZR01002288">
    <property type="protein sequence ID" value="KKN31959.1"/>
    <property type="molecule type" value="Genomic_DNA"/>
</dbReference>
<keyword evidence="1" id="KW-0328">Glycosyltransferase</keyword>
<evidence type="ECO:0000256" key="1">
    <source>
        <dbReference type="ARBA" id="ARBA00022676"/>
    </source>
</evidence>
<dbReference type="CDD" id="cd03789">
    <property type="entry name" value="GT9_LPS_heptosyltransferase"/>
    <property type="match status" value="1"/>
</dbReference>
<dbReference type="InterPro" id="IPR002201">
    <property type="entry name" value="Glyco_trans_9"/>
</dbReference>